<evidence type="ECO:0000259" key="1">
    <source>
        <dbReference type="Pfam" id="PF00534"/>
    </source>
</evidence>
<dbReference type="InterPro" id="IPR001296">
    <property type="entry name" value="Glyco_trans_1"/>
</dbReference>
<dbReference type="Pfam" id="PF00534">
    <property type="entry name" value="Glycos_transf_1"/>
    <property type="match status" value="1"/>
</dbReference>
<reference evidence="3" key="1">
    <citation type="journal article" date="2019" name="Int. J. Syst. Evol. Microbiol.">
        <title>The Global Catalogue of Microorganisms (GCM) 10K type strain sequencing project: providing services to taxonomists for standard genome sequencing and annotation.</title>
        <authorList>
            <consortium name="The Broad Institute Genomics Platform"/>
            <consortium name="The Broad Institute Genome Sequencing Center for Infectious Disease"/>
            <person name="Wu L."/>
            <person name="Ma J."/>
        </authorList>
    </citation>
    <scope>NUCLEOTIDE SEQUENCE [LARGE SCALE GENOMIC DNA]</scope>
    <source>
        <strain evidence="3">KCTC 42473</strain>
    </source>
</reference>
<dbReference type="GO" id="GO:0016757">
    <property type="term" value="F:glycosyltransferase activity"/>
    <property type="evidence" value="ECO:0007669"/>
    <property type="project" value="UniProtKB-KW"/>
</dbReference>
<evidence type="ECO:0000313" key="2">
    <source>
        <dbReference type="EMBL" id="MFC3631456.1"/>
    </source>
</evidence>
<dbReference type="Proteomes" id="UP001595539">
    <property type="component" value="Unassembled WGS sequence"/>
</dbReference>
<feature type="domain" description="Glycosyl transferase family 1" evidence="1">
    <location>
        <begin position="189"/>
        <end position="352"/>
    </location>
</feature>
<dbReference type="EMBL" id="JBHRXY010000030">
    <property type="protein sequence ID" value="MFC3631456.1"/>
    <property type="molecule type" value="Genomic_DNA"/>
</dbReference>
<keyword evidence="2" id="KW-0328">Glycosyltransferase</keyword>
<accession>A0ABV7U8L2</accession>
<gene>
    <name evidence="2" type="ORF">ACFOM8_18655</name>
</gene>
<keyword evidence="2" id="KW-0808">Transferase</keyword>
<comment type="caution">
    <text evidence="2">The sequence shown here is derived from an EMBL/GenBank/DDBJ whole genome shotgun (WGS) entry which is preliminary data.</text>
</comment>
<evidence type="ECO:0000313" key="3">
    <source>
        <dbReference type="Proteomes" id="UP001595539"/>
    </source>
</evidence>
<protein>
    <submittedName>
        <fullName evidence="2">Glycosyltransferase</fullName>
        <ecNumber evidence="2">2.4.-.-</ecNumber>
    </submittedName>
</protein>
<keyword evidence="3" id="KW-1185">Reference proteome</keyword>
<dbReference type="EC" id="2.4.-.-" evidence="2"/>
<sequence length="377" mass="42541">MRDGKLVLDRKFVEGMRLYAEKWNGPVGCLLPDNFSDQLFTGTFDPASIPFEVRLHPRTRRVTATELDGYDVVLCSGDSEQHLHLAELCKRVGKPVFFTIENIPETRRQIVMLDRKKSLLKKMKSVAMVHYHERRRRRAFALADGLQANGYPAARRYRADNANVLLYLDNRIDAGLLGTQAEMAARRDRLMAGKPLRLIHSGRLEPLKGSQDLVPIACRLRDQGVDFMLDIFGGGSLEGDIRAEISRCGLQNHVRLRGVADFATELVPHARKNSDIFVSCHRQSDPSCSYLENMGCGLAIIGYDNRMWDALARESGAGWALPLGHWRALADRLASLDKDRLAIAKAADNARRFSGQHLLEREFDMRVRFLKDAVTPC</sequence>
<name>A0ABV7U8L2_9RHOB</name>
<dbReference type="SUPFAM" id="SSF53756">
    <property type="entry name" value="UDP-Glycosyltransferase/glycogen phosphorylase"/>
    <property type="match status" value="1"/>
</dbReference>
<dbReference type="Gene3D" id="3.40.50.2000">
    <property type="entry name" value="Glycogen Phosphorylase B"/>
    <property type="match status" value="2"/>
</dbReference>
<proteinExistence type="predicted"/>
<dbReference type="RefSeq" id="WP_377763741.1">
    <property type="nucleotide sequence ID" value="NZ_JBHRXY010000030.1"/>
</dbReference>
<dbReference type="PANTHER" id="PTHR12526">
    <property type="entry name" value="GLYCOSYLTRANSFERASE"/>
    <property type="match status" value="1"/>
</dbReference>
<organism evidence="2 3">
    <name type="scientific">Paracoccus angustae</name>
    <dbReference type="NCBI Taxonomy" id="1671480"/>
    <lineage>
        <taxon>Bacteria</taxon>
        <taxon>Pseudomonadati</taxon>
        <taxon>Pseudomonadota</taxon>
        <taxon>Alphaproteobacteria</taxon>
        <taxon>Rhodobacterales</taxon>
        <taxon>Paracoccaceae</taxon>
        <taxon>Paracoccus</taxon>
    </lineage>
</organism>